<sequence length="32" mass="3856">MKNIKSIVLDRYADTTRYEYVEPGIYKTIYPD</sequence>
<evidence type="ECO:0000313" key="1">
    <source>
        <dbReference type="EMBL" id="KIU21063.1"/>
    </source>
</evidence>
<organism evidence="1 2">
    <name type="scientific">Weissella cibaria</name>
    <dbReference type="NCBI Taxonomy" id="137591"/>
    <lineage>
        <taxon>Bacteria</taxon>
        <taxon>Bacillati</taxon>
        <taxon>Bacillota</taxon>
        <taxon>Bacilli</taxon>
        <taxon>Lactobacillales</taxon>
        <taxon>Lactobacillaceae</taxon>
        <taxon>Weissella</taxon>
    </lineage>
</organism>
<dbReference type="EMBL" id="JWHU01000012">
    <property type="protein sequence ID" value="KIU21063.1"/>
    <property type="molecule type" value="Genomic_DNA"/>
</dbReference>
<gene>
    <name evidence="1" type="ORF">QX99_00821</name>
</gene>
<accession>A0A0D1JI71</accession>
<keyword evidence="2" id="KW-1185">Reference proteome</keyword>
<protein>
    <submittedName>
        <fullName evidence="1">Uncharacterized protein</fullName>
    </submittedName>
</protein>
<evidence type="ECO:0000313" key="2">
    <source>
        <dbReference type="Proteomes" id="UP000032287"/>
    </source>
</evidence>
<proteinExistence type="predicted"/>
<name>A0A0D1JI71_9LACO</name>
<dbReference type="PATRIC" id="fig|137591.25.peg.791"/>
<dbReference type="Proteomes" id="UP000032287">
    <property type="component" value="Unassembled WGS sequence"/>
</dbReference>
<reference evidence="1 2" key="1">
    <citation type="journal article" date="2015" name="Microbiology (Mosc.)">
        <title>Genomics of the Weissella cibaria species with an examination of its metabolic traits.</title>
        <authorList>
            <person name="Lynch K.M."/>
            <person name="Lucid A."/>
            <person name="Arendt E.K."/>
            <person name="Sleator R.D."/>
            <person name="Lucey B."/>
            <person name="Coffey A."/>
        </authorList>
    </citation>
    <scope>NUCLEOTIDE SEQUENCE [LARGE SCALE GENOMIC DNA]</scope>
    <source>
        <strain evidence="1 2">MG1</strain>
    </source>
</reference>
<dbReference type="AlphaFoldDB" id="A0A0D1JI71"/>
<comment type="caution">
    <text evidence="1">The sequence shown here is derived from an EMBL/GenBank/DDBJ whole genome shotgun (WGS) entry which is preliminary data.</text>
</comment>